<dbReference type="InterPro" id="IPR015886">
    <property type="entry name" value="H2TH_FPG"/>
</dbReference>
<feature type="non-terminal residue" evidence="18">
    <location>
        <position position="1"/>
    </location>
</feature>
<reference evidence="18" key="1">
    <citation type="submission" date="2018-05" db="EMBL/GenBank/DDBJ databases">
        <authorList>
            <person name="Lanie J.A."/>
            <person name="Ng W.-L."/>
            <person name="Kazmierczak K.M."/>
            <person name="Andrzejewski T.M."/>
            <person name="Davidsen T.M."/>
            <person name="Wayne K.J."/>
            <person name="Tettelin H."/>
            <person name="Glass J.I."/>
            <person name="Rusch D."/>
            <person name="Podicherti R."/>
            <person name="Tsui H.-C.T."/>
            <person name="Winkler M.E."/>
        </authorList>
    </citation>
    <scope>NUCLEOTIDE SEQUENCE</scope>
</reference>
<evidence type="ECO:0000256" key="6">
    <source>
        <dbReference type="ARBA" id="ARBA00022763"/>
    </source>
</evidence>
<evidence type="ECO:0000259" key="17">
    <source>
        <dbReference type="PROSITE" id="PS51068"/>
    </source>
</evidence>
<accession>A0A381SS60</accession>
<dbReference type="InterPro" id="IPR010663">
    <property type="entry name" value="Znf_FPG/IleRS"/>
</dbReference>
<dbReference type="InterPro" id="IPR010979">
    <property type="entry name" value="Ribosomal_uS13-like_H2TH"/>
</dbReference>
<dbReference type="AlphaFoldDB" id="A0A381SS60"/>
<keyword evidence="11" id="KW-0234">DNA repair</keyword>
<feature type="domain" description="Formamidopyrimidine-DNA glycosylase catalytic" evidence="17">
    <location>
        <begin position="2"/>
        <end position="113"/>
    </location>
</feature>
<evidence type="ECO:0000256" key="9">
    <source>
        <dbReference type="ARBA" id="ARBA00022833"/>
    </source>
</evidence>
<dbReference type="Gene3D" id="3.20.190.10">
    <property type="entry name" value="MutM-like, N-terminal"/>
    <property type="match status" value="1"/>
</dbReference>
<dbReference type="InterPro" id="IPR000214">
    <property type="entry name" value="Znf_DNA_glyclase/AP_lyase"/>
</dbReference>
<dbReference type="PROSITE" id="PS51068">
    <property type="entry name" value="FPG_CAT"/>
    <property type="match status" value="1"/>
</dbReference>
<dbReference type="GO" id="GO:0140078">
    <property type="term" value="F:class I DNA-(apurinic or apyrimidinic site) endonuclease activity"/>
    <property type="evidence" value="ECO:0007669"/>
    <property type="project" value="UniProtKB-EC"/>
</dbReference>
<dbReference type="Pfam" id="PF01149">
    <property type="entry name" value="Fapy_DNA_glyco"/>
    <property type="match status" value="1"/>
</dbReference>
<evidence type="ECO:0000256" key="4">
    <source>
        <dbReference type="ARBA" id="ARBA00011245"/>
    </source>
</evidence>
<dbReference type="GO" id="GO:0034039">
    <property type="term" value="F:8-oxo-7,8-dihydroguanine DNA N-glycosylase activity"/>
    <property type="evidence" value="ECO:0007669"/>
    <property type="project" value="TreeGrafter"/>
</dbReference>
<keyword evidence="7" id="KW-0863">Zinc-finger</keyword>
<sequence>VPELPEVETVIRCLRPHIIGKTISGVEFPWSKACEGSSVDQFKKNTIGSKIRALERRGKYIIFTIDSSWFTVHLRMTGHLYIAKAGFDRGHVTFLSRLDGDQYLVFKDQRKFGRVTWMDSLKPLGAKLGLEPLSDEFTEEWLYSNIRSRKRQMKALLLDQSIIAGLGNIYVDEVLWASGINPLKVSDRVSAKKVRFLHAAIGLILREAISSRGTTIRDFRFDGEQPGSFKDQLKIFERSGYPCHRCDETIVKIRAAGRGTYICPRCQRK</sequence>
<dbReference type="PROSITE" id="PS51066">
    <property type="entry name" value="ZF_FPG_2"/>
    <property type="match status" value="1"/>
</dbReference>
<evidence type="ECO:0000256" key="11">
    <source>
        <dbReference type="ARBA" id="ARBA00023204"/>
    </source>
</evidence>
<dbReference type="PANTHER" id="PTHR22993:SF9">
    <property type="entry name" value="FORMAMIDOPYRIMIDINE-DNA GLYCOSYLASE"/>
    <property type="match status" value="1"/>
</dbReference>
<dbReference type="InterPro" id="IPR020629">
    <property type="entry name" value="FPG_Glyclase"/>
</dbReference>
<dbReference type="SUPFAM" id="SSF57716">
    <property type="entry name" value="Glucocorticoid receptor-like (DNA-binding domain)"/>
    <property type="match status" value="1"/>
</dbReference>
<keyword evidence="10" id="KW-0238">DNA-binding</keyword>
<dbReference type="SMART" id="SM00898">
    <property type="entry name" value="Fapy_DNA_glyco"/>
    <property type="match status" value="1"/>
</dbReference>
<evidence type="ECO:0000256" key="10">
    <source>
        <dbReference type="ARBA" id="ARBA00023125"/>
    </source>
</evidence>
<evidence type="ECO:0000256" key="8">
    <source>
        <dbReference type="ARBA" id="ARBA00022801"/>
    </source>
</evidence>
<comment type="similarity">
    <text evidence="3">Belongs to the FPG family.</text>
</comment>
<evidence type="ECO:0000256" key="14">
    <source>
        <dbReference type="ARBA" id="ARBA00023295"/>
    </source>
</evidence>
<dbReference type="NCBIfam" id="NF002211">
    <property type="entry name" value="PRK01103.1"/>
    <property type="match status" value="1"/>
</dbReference>
<dbReference type="SUPFAM" id="SSF81624">
    <property type="entry name" value="N-terminal domain of MutM-like DNA repair proteins"/>
    <property type="match status" value="1"/>
</dbReference>
<evidence type="ECO:0000256" key="13">
    <source>
        <dbReference type="ARBA" id="ARBA00023268"/>
    </source>
</evidence>
<comment type="catalytic activity">
    <reaction evidence="1">
        <text>Hydrolysis of DNA containing ring-opened 7-methylguanine residues, releasing 2,6-diamino-4-hydroxy-5-(N-methyl)formamidopyrimidine.</text>
        <dbReference type="EC" id="3.2.2.23"/>
    </reaction>
</comment>
<evidence type="ECO:0000256" key="2">
    <source>
        <dbReference type="ARBA" id="ARBA00001947"/>
    </source>
</evidence>
<keyword evidence="12" id="KW-0456">Lyase</keyword>
<evidence type="ECO:0000256" key="7">
    <source>
        <dbReference type="ARBA" id="ARBA00022771"/>
    </source>
</evidence>
<dbReference type="SUPFAM" id="SSF46946">
    <property type="entry name" value="S13-like H2TH domain"/>
    <property type="match status" value="1"/>
</dbReference>
<evidence type="ECO:0000256" key="5">
    <source>
        <dbReference type="ARBA" id="ARBA00022723"/>
    </source>
</evidence>
<dbReference type="Gene3D" id="1.10.8.50">
    <property type="match status" value="1"/>
</dbReference>
<dbReference type="FunFam" id="1.10.8.50:FF:000003">
    <property type="entry name" value="Formamidopyrimidine-DNA glycosylase"/>
    <property type="match status" value="1"/>
</dbReference>
<dbReference type="GO" id="GO:0008270">
    <property type="term" value="F:zinc ion binding"/>
    <property type="evidence" value="ECO:0007669"/>
    <property type="project" value="UniProtKB-KW"/>
</dbReference>
<gene>
    <name evidence="18" type="ORF">METZ01_LOCUS59098</name>
</gene>
<dbReference type="PANTHER" id="PTHR22993">
    <property type="entry name" value="FORMAMIDOPYRIMIDINE-DNA GLYCOSYLASE"/>
    <property type="match status" value="1"/>
</dbReference>
<evidence type="ECO:0000259" key="16">
    <source>
        <dbReference type="PROSITE" id="PS51066"/>
    </source>
</evidence>
<evidence type="ECO:0000256" key="1">
    <source>
        <dbReference type="ARBA" id="ARBA00001668"/>
    </source>
</evidence>
<dbReference type="InterPro" id="IPR035937">
    <property type="entry name" value="FPG_N"/>
</dbReference>
<evidence type="ECO:0000256" key="3">
    <source>
        <dbReference type="ARBA" id="ARBA00009409"/>
    </source>
</evidence>
<dbReference type="EMBL" id="UINC01003428">
    <property type="protein sequence ID" value="SVA06244.1"/>
    <property type="molecule type" value="Genomic_DNA"/>
</dbReference>
<dbReference type="Pfam" id="PF06831">
    <property type="entry name" value="H2TH"/>
    <property type="match status" value="1"/>
</dbReference>
<keyword evidence="6" id="KW-0227">DNA damage</keyword>
<keyword evidence="9" id="KW-0862">Zinc</keyword>
<keyword evidence="14" id="KW-0326">Glycosidase</keyword>
<dbReference type="CDD" id="cd08966">
    <property type="entry name" value="EcFpg-like_N"/>
    <property type="match status" value="1"/>
</dbReference>
<dbReference type="NCBIfam" id="TIGR00577">
    <property type="entry name" value="fpg"/>
    <property type="match status" value="1"/>
</dbReference>
<name>A0A381SS60_9ZZZZ</name>
<dbReference type="Pfam" id="PF06827">
    <property type="entry name" value="zf-FPG_IleRS"/>
    <property type="match status" value="1"/>
</dbReference>
<comment type="cofactor">
    <cofactor evidence="2">
        <name>Zn(2+)</name>
        <dbReference type="ChEBI" id="CHEBI:29105"/>
    </cofactor>
</comment>
<dbReference type="InterPro" id="IPR012319">
    <property type="entry name" value="FPG_cat"/>
</dbReference>
<dbReference type="SMART" id="SM01232">
    <property type="entry name" value="H2TH"/>
    <property type="match status" value="1"/>
</dbReference>
<keyword evidence="5" id="KW-0479">Metal-binding</keyword>
<dbReference type="GO" id="GO:0003684">
    <property type="term" value="F:damaged DNA binding"/>
    <property type="evidence" value="ECO:0007669"/>
    <property type="project" value="InterPro"/>
</dbReference>
<dbReference type="GO" id="GO:0006284">
    <property type="term" value="P:base-excision repair"/>
    <property type="evidence" value="ECO:0007669"/>
    <property type="project" value="InterPro"/>
</dbReference>
<comment type="catalytic activity">
    <reaction evidence="15">
        <text>2'-deoxyribonucleotide-(2'-deoxyribose 5'-phosphate)-2'-deoxyribonucleotide-DNA = a 3'-end 2'-deoxyribonucleotide-(2,3-dehydro-2,3-deoxyribose 5'-phosphate)-DNA + a 5'-end 5'-phospho-2'-deoxyribonucleoside-DNA + H(+)</text>
        <dbReference type="Rhea" id="RHEA:66592"/>
        <dbReference type="Rhea" id="RHEA-COMP:13180"/>
        <dbReference type="Rhea" id="RHEA-COMP:16897"/>
        <dbReference type="Rhea" id="RHEA-COMP:17067"/>
        <dbReference type="ChEBI" id="CHEBI:15378"/>
        <dbReference type="ChEBI" id="CHEBI:136412"/>
        <dbReference type="ChEBI" id="CHEBI:157695"/>
        <dbReference type="ChEBI" id="CHEBI:167181"/>
        <dbReference type="EC" id="4.2.99.18"/>
    </reaction>
</comment>
<comment type="subunit">
    <text evidence="4">Monomer.</text>
</comment>
<feature type="domain" description="FPG-type" evidence="16">
    <location>
        <begin position="234"/>
        <end position="268"/>
    </location>
</feature>
<evidence type="ECO:0008006" key="19">
    <source>
        <dbReference type="Google" id="ProtNLM"/>
    </source>
</evidence>
<proteinExistence type="inferred from homology"/>
<protein>
    <recommendedName>
        <fullName evidence="19">Formamidopyrimidine-DNA glycosylase catalytic domain-containing protein</fullName>
    </recommendedName>
</protein>
<evidence type="ECO:0000256" key="12">
    <source>
        <dbReference type="ARBA" id="ARBA00023239"/>
    </source>
</evidence>
<organism evidence="18">
    <name type="scientific">marine metagenome</name>
    <dbReference type="NCBI Taxonomy" id="408172"/>
    <lineage>
        <taxon>unclassified sequences</taxon>
        <taxon>metagenomes</taxon>
        <taxon>ecological metagenomes</taxon>
    </lineage>
</organism>
<keyword evidence="13" id="KW-0511">Multifunctional enzyme</keyword>
<keyword evidence="8" id="KW-0378">Hydrolase</keyword>
<evidence type="ECO:0000256" key="15">
    <source>
        <dbReference type="ARBA" id="ARBA00044632"/>
    </source>
</evidence>
<evidence type="ECO:0000313" key="18">
    <source>
        <dbReference type="EMBL" id="SVA06244.1"/>
    </source>
</evidence>